<evidence type="ECO:0000313" key="5">
    <source>
        <dbReference type="Proteomes" id="UP000032874"/>
    </source>
</evidence>
<sequence length="419" mass="46367">MNLSTHDATRACLAMLLWLPAAVFAADLSLEQALQAAERYSADLSANQHQINALQNMADSATQLPDPKLKFGVENLPLGGNNGSRLTREGMTMQRIGVMQTYVSSSKRDSKAQAIRVEADALQSNSESIRARLQRETAQAWLDLALSRKALSEVTALVTESQRQIASQKASVAAGSEASSVLDARLTLATMQDRQADAERDTRIAHARLVQLTGIADIDINGALPRFERLPASPDVLSNTIHQHPEMQQAQREAELAQARSAQSAVAAIPNVDIEVYYAKRGDDYDDMAGMMVTVDLPLFKSKRQDKDYAADVSRNMEARDRVLLTEREHQAQLDTLIAQYQAAQSRWQRQNSEILPLQQQRIKLIQAQYQSGSSNLSAVLDARRALLESRIAVQDTAREMAQYWAAIRYLTPQGSPTR</sequence>
<organism evidence="4 5">
    <name type="scientific">Pectobacterium betavasculorum</name>
    <dbReference type="NCBI Taxonomy" id="55207"/>
    <lineage>
        <taxon>Bacteria</taxon>
        <taxon>Pseudomonadati</taxon>
        <taxon>Pseudomonadota</taxon>
        <taxon>Gammaproteobacteria</taxon>
        <taxon>Enterobacterales</taxon>
        <taxon>Pectobacteriaceae</taxon>
        <taxon>Pectobacterium</taxon>
    </lineage>
</organism>
<dbReference type="Proteomes" id="UP000032874">
    <property type="component" value="Unassembled WGS sequence"/>
</dbReference>
<evidence type="ECO:0000256" key="3">
    <source>
        <dbReference type="SAM" id="SignalP"/>
    </source>
</evidence>
<dbReference type="SUPFAM" id="SSF56954">
    <property type="entry name" value="Outer membrane efflux proteins (OEP)"/>
    <property type="match status" value="1"/>
</dbReference>
<keyword evidence="3" id="KW-0732">Signal</keyword>
<comment type="subcellular location">
    <subcellularLocation>
        <location evidence="1">Cell outer membrane</location>
        <topology evidence="1">Lipid-anchor</topology>
    </subcellularLocation>
</comment>
<evidence type="ECO:0000256" key="1">
    <source>
        <dbReference type="ARBA" id="ARBA00004459"/>
    </source>
</evidence>
<dbReference type="GO" id="GO:0015562">
    <property type="term" value="F:efflux transmembrane transporter activity"/>
    <property type="evidence" value="ECO:0007669"/>
    <property type="project" value="InterPro"/>
</dbReference>
<dbReference type="AlphaFoldDB" id="A0A093RUC5"/>
<dbReference type="Pfam" id="PF02321">
    <property type="entry name" value="OEP"/>
    <property type="match status" value="1"/>
</dbReference>
<evidence type="ECO:0000256" key="2">
    <source>
        <dbReference type="ARBA" id="ARBA00007613"/>
    </source>
</evidence>
<feature type="chain" id="PRO_5001887188" evidence="3">
    <location>
        <begin position="26"/>
        <end position="419"/>
    </location>
</feature>
<dbReference type="RefSeq" id="WP_039321896.1">
    <property type="nucleotide sequence ID" value="NZ_JQHM01000001.1"/>
</dbReference>
<gene>
    <name evidence="4" type="ORF">KP22_01320</name>
</gene>
<dbReference type="PANTHER" id="PTHR30203:SF24">
    <property type="entry name" value="BLR4935 PROTEIN"/>
    <property type="match status" value="1"/>
</dbReference>
<dbReference type="InterPro" id="IPR010131">
    <property type="entry name" value="MdtP/NodT-like"/>
</dbReference>
<accession>A0A093RUC5</accession>
<name>A0A093RUC5_9GAMM</name>
<reference evidence="4 5" key="1">
    <citation type="submission" date="2014-08" db="EMBL/GenBank/DDBJ databases">
        <title>Genome sequences of NCPPB Pectobacterium isolates.</title>
        <authorList>
            <person name="Glover R.H."/>
            <person name="Sapp M."/>
            <person name="Elphinstone J."/>
        </authorList>
    </citation>
    <scope>NUCLEOTIDE SEQUENCE [LARGE SCALE GENOMIC DNA]</scope>
    <source>
        <strain evidence="4 5">NCPPB 2795</strain>
    </source>
</reference>
<protein>
    <submittedName>
        <fullName evidence="4">Heavy metal RND transporter</fullName>
    </submittedName>
</protein>
<feature type="signal peptide" evidence="3">
    <location>
        <begin position="1"/>
        <end position="25"/>
    </location>
</feature>
<comment type="similarity">
    <text evidence="2">Belongs to the outer membrane factor (OMF) (TC 1.B.17) family.</text>
</comment>
<dbReference type="PANTHER" id="PTHR30203">
    <property type="entry name" value="OUTER MEMBRANE CATION EFFLUX PROTEIN"/>
    <property type="match status" value="1"/>
</dbReference>
<proteinExistence type="inferred from homology"/>
<dbReference type="InterPro" id="IPR003423">
    <property type="entry name" value="OMP_efflux"/>
</dbReference>
<dbReference type="Gene3D" id="1.20.1600.10">
    <property type="entry name" value="Outer membrane efflux proteins (OEP)"/>
    <property type="match status" value="1"/>
</dbReference>
<evidence type="ECO:0000313" key="4">
    <source>
        <dbReference type="EMBL" id="KFX06757.1"/>
    </source>
</evidence>
<dbReference type="eggNOG" id="COG1538">
    <property type="taxonomic scope" value="Bacteria"/>
</dbReference>
<comment type="caution">
    <text evidence="4">The sequence shown here is derived from an EMBL/GenBank/DDBJ whole genome shotgun (WGS) entry which is preliminary data.</text>
</comment>
<dbReference type="EMBL" id="JQHM01000001">
    <property type="protein sequence ID" value="KFX06757.1"/>
    <property type="molecule type" value="Genomic_DNA"/>
</dbReference>
<dbReference type="STRING" id="55207.KP22_01320"/>